<evidence type="ECO:0000256" key="1">
    <source>
        <dbReference type="SAM" id="MobiDB-lite"/>
    </source>
</evidence>
<feature type="region of interest" description="Disordered" evidence="1">
    <location>
        <begin position="624"/>
        <end position="655"/>
    </location>
</feature>
<feature type="compositionally biased region" description="Basic and acidic residues" evidence="1">
    <location>
        <begin position="443"/>
        <end position="462"/>
    </location>
</feature>
<proteinExistence type="predicted"/>
<protein>
    <submittedName>
        <fullName evidence="2">Uncharacterized protein</fullName>
    </submittedName>
</protein>
<sequence length="655" mass="74200">MAANEETFARPGGIHRSLSSAEVDEFDIDAFILNGRFEFRDLSNNAENRGEKKEFANTVSGNNTDHELTILAARMDIVIDKLWQIPESQREEVKSWWKSKIDKAALADGHTARATMEMMEKCLDRADKRCFLFKAAAKLHSGIRDQRENQEFWHTRIESAWRIPHLQKALSALNEIAQERNILICIDITEETKIEMERAKRNASSGHTLRTRETPTIAKVSKPHKHHLVDQRNPTIAEFTKPNGRQPGEQKSPTMAEVTKPKGNQLVKQKNPSIAGVKKPNEHQLVKQKNPTTAEVSNKHHLVDQQNPTVAEITKPQREQLVEQKNPIIAEIDKPQRNHLVDQKSPSTAKVTKPHRYPFIDQTNATIAKVIKSHRHHRVDTSLVDKNVVETNPVDKNLVAMSLADTSRKEEAKMSEINGNMASEASRADREEEKEEEVEGQEDEKAGKTKEQEPKGKERLEDVVLDAEEEAEEAEEKERMGKARFQGLILDPTVNNGGSIPTFATASIEQCIQAVFFGSVKFAERPEAWKAALHDKVQTTVPSMLEFHRNKPAIADQDIIFMSWRHNCGRLSDFLWPPTEVQKGRKKSQKAKNKKSMALRKLQIQGSDNDAVIDALGFFKTQELNRDNEKKKRAATAKRSMKGSKSGDQNAQLRP</sequence>
<feature type="compositionally biased region" description="Acidic residues" evidence="1">
    <location>
        <begin position="432"/>
        <end position="442"/>
    </location>
</feature>
<feature type="compositionally biased region" description="Polar residues" evidence="1">
    <location>
        <begin position="646"/>
        <end position="655"/>
    </location>
</feature>
<reference evidence="2" key="1">
    <citation type="journal article" date="2020" name="Stud. Mycol.">
        <title>101 Dothideomycetes genomes: a test case for predicting lifestyles and emergence of pathogens.</title>
        <authorList>
            <person name="Haridas S."/>
            <person name="Albert R."/>
            <person name="Binder M."/>
            <person name="Bloem J."/>
            <person name="Labutti K."/>
            <person name="Salamov A."/>
            <person name="Andreopoulos B."/>
            <person name="Baker S."/>
            <person name="Barry K."/>
            <person name="Bills G."/>
            <person name="Bluhm B."/>
            <person name="Cannon C."/>
            <person name="Castanera R."/>
            <person name="Culley D."/>
            <person name="Daum C."/>
            <person name="Ezra D."/>
            <person name="Gonzalez J."/>
            <person name="Henrissat B."/>
            <person name="Kuo A."/>
            <person name="Liang C."/>
            <person name="Lipzen A."/>
            <person name="Lutzoni F."/>
            <person name="Magnuson J."/>
            <person name="Mondo S."/>
            <person name="Nolan M."/>
            <person name="Ohm R."/>
            <person name="Pangilinan J."/>
            <person name="Park H.-J."/>
            <person name="Ramirez L."/>
            <person name="Alfaro M."/>
            <person name="Sun H."/>
            <person name="Tritt A."/>
            <person name="Yoshinaga Y."/>
            <person name="Zwiers L.-H."/>
            <person name="Turgeon B."/>
            <person name="Goodwin S."/>
            <person name="Spatafora J."/>
            <person name="Crous P."/>
            <person name="Grigoriev I."/>
        </authorList>
    </citation>
    <scope>NUCLEOTIDE SEQUENCE</scope>
    <source>
        <strain evidence="2">CBS 130266</strain>
    </source>
</reference>
<name>A0A9P4NX40_9PEZI</name>
<dbReference type="Proteomes" id="UP000800235">
    <property type="component" value="Unassembled WGS sequence"/>
</dbReference>
<feature type="region of interest" description="Disordered" evidence="1">
    <location>
        <begin position="237"/>
        <end position="259"/>
    </location>
</feature>
<dbReference type="EMBL" id="MU007022">
    <property type="protein sequence ID" value="KAF2433260.1"/>
    <property type="molecule type" value="Genomic_DNA"/>
</dbReference>
<dbReference type="AlphaFoldDB" id="A0A9P4NX40"/>
<keyword evidence="3" id="KW-1185">Reference proteome</keyword>
<feature type="compositionally biased region" description="Acidic residues" evidence="1">
    <location>
        <begin position="463"/>
        <end position="475"/>
    </location>
</feature>
<accession>A0A9P4NX40</accession>
<feature type="region of interest" description="Disordered" evidence="1">
    <location>
        <begin position="406"/>
        <end position="479"/>
    </location>
</feature>
<evidence type="ECO:0000313" key="3">
    <source>
        <dbReference type="Proteomes" id="UP000800235"/>
    </source>
</evidence>
<comment type="caution">
    <text evidence="2">The sequence shown here is derived from an EMBL/GenBank/DDBJ whole genome shotgun (WGS) entry which is preliminary data.</text>
</comment>
<feature type="compositionally biased region" description="Basic residues" evidence="1">
    <location>
        <begin position="631"/>
        <end position="642"/>
    </location>
</feature>
<evidence type="ECO:0000313" key="2">
    <source>
        <dbReference type="EMBL" id="KAF2433260.1"/>
    </source>
</evidence>
<organism evidence="2 3">
    <name type="scientific">Tothia fuscella</name>
    <dbReference type="NCBI Taxonomy" id="1048955"/>
    <lineage>
        <taxon>Eukaryota</taxon>
        <taxon>Fungi</taxon>
        <taxon>Dikarya</taxon>
        <taxon>Ascomycota</taxon>
        <taxon>Pezizomycotina</taxon>
        <taxon>Dothideomycetes</taxon>
        <taxon>Pleosporomycetidae</taxon>
        <taxon>Venturiales</taxon>
        <taxon>Cylindrosympodiaceae</taxon>
        <taxon>Tothia</taxon>
    </lineage>
</organism>
<gene>
    <name evidence="2" type="ORF">EJ08DRAFT_658510</name>
</gene>